<dbReference type="PANTHER" id="PTHR14614">
    <property type="entry name" value="HEPATOCELLULAR CARCINOMA-ASSOCIATED ANTIGEN"/>
    <property type="match status" value="1"/>
</dbReference>
<dbReference type="PANTHER" id="PTHR14614:SF132">
    <property type="entry name" value="PROTEIN-LYSINE METHYLTRANSFERASE C42C1.13"/>
    <property type="match status" value="1"/>
</dbReference>
<dbReference type="CDD" id="cd02440">
    <property type="entry name" value="AdoMet_MTases"/>
    <property type="match status" value="1"/>
</dbReference>
<protein>
    <recommendedName>
        <fullName evidence="3">Methyltransferase domain-containing protein</fullName>
    </recommendedName>
</protein>
<gene>
    <name evidence="1" type="ORF">TrRE_jg9859</name>
</gene>
<reference evidence="1" key="1">
    <citation type="submission" date="2022-07" db="EMBL/GenBank/DDBJ databases">
        <title>Genome analysis of Parmales, a sister group of diatoms, reveals the evolutionary specialization of diatoms from phago-mixotrophs to photoautotrophs.</title>
        <authorList>
            <person name="Ban H."/>
            <person name="Sato S."/>
            <person name="Yoshikawa S."/>
            <person name="Kazumasa Y."/>
            <person name="Nakamura Y."/>
            <person name="Ichinomiya M."/>
            <person name="Saitoh K."/>
            <person name="Sato N."/>
            <person name="Blanc-Mathieu R."/>
            <person name="Endo H."/>
            <person name="Kuwata A."/>
            <person name="Ogata H."/>
        </authorList>
    </citation>
    <scope>NUCLEOTIDE SEQUENCE</scope>
</reference>
<proteinExistence type="predicted"/>
<sequence>MSGVVEWVEADHVTKPIDEEKHEDDECESWSMFDDPDPIDSFPLPFTDPITDISTTITITGYKEELGQTLSSTGLTIWRATAGMCRWLLQQTSVDLSGSCVELGCGLGANSILLKWIKETRGLGGEVTATDGDSETLKWLVKNVEANGSDVEVKQIRWGVDKAGGIYDLVVSSDVVYTDQIVPILVAQVAAVMKSTGVWALGYAKRNVKVEDVIEEAGRWGMFCERPEVEGDGDGEGVFLFRYKGRERATFEEAGKFEPKSVPEPFDDGHTPALAKIRELPTLLRPVDKYRPAELREEPFMATFDEAVDSMVADLVYLESTIWTEGTNSWGAYVTIEECREELERAEREGSTVATRAEEWSKYWKVEYHKHEKDEDFEGDDREIYRKWLSLEVAMGFLFTLPGNKGTVEPHPRPEEFFTPNLHPSGVLGQNPSRTNIHGFALWSLASVGSEGIEWAEVPYRYRRGTWHTGELPHQSGEVLYKEEKEVEVKGKGKAKGNRGWGKTRVIVGINAFDWVIGEEVGKATEHSKAFNREVRLSQALTAQEKKAGSEGKGGGMDLKAVMEGSGAVRKMLVLAKREKIKRMLEEERRKMDEVVEGWEGGTAGELVEKIIEDVGVGRDTAHVHVNLKVHKEELSVRKVCGEEGGGWKGEDGLVKLTALLGGVA</sequence>
<keyword evidence="2" id="KW-1185">Reference proteome</keyword>
<dbReference type="OrthoDB" id="46564at2759"/>
<dbReference type="SUPFAM" id="SSF53335">
    <property type="entry name" value="S-adenosyl-L-methionine-dependent methyltransferases"/>
    <property type="match status" value="1"/>
</dbReference>
<dbReference type="AlphaFoldDB" id="A0A9W7A2Y4"/>
<dbReference type="InterPro" id="IPR029063">
    <property type="entry name" value="SAM-dependent_MTases_sf"/>
</dbReference>
<comment type="caution">
    <text evidence="1">The sequence shown here is derived from an EMBL/GenBank/DDBJ whole genome shotgun (WGS) entry which is preliminary data.</text>
</comment>
<accession>A0A9W7A2Y4</accession>
<dbReference type="InterPro" id="IPR019410">
    <property type="entry name" value="Methyltransf_16"/>
</dbReference>
<evidence type="ECO:0008006" key="3">
    <source>
        <dbReference type="Google" id="ProtNLM"/>
    </source>
</evidence>
<organism evidence="1 2">
    <name type="scientific">Triparma retinervis</name>
    <dbReference type="NCBI Taxonomy" id="2557542"/>
    <lineage>
        <taxon>Eukaryota</taxon>
        <taxon>Sar</taxon>
        <taxon>Stramenopiles</taxon>
        <taxon>Ochrophyta</taxon>
        <taxon>Bolidophyceae</taxon>
        <taxon>Parmales</taxon>
        <taxon>Triparmaceae</taxon>
        <taxon>Triparma</taxon>
    </lineage>
</organism>
<dbReference type="EMBL" id="BRXZ01002483">
    <property type="protein sequence ID" value="GMH63106.1"/>
    <property type="molecule type" value="Genomic_DNA"/>
</dbReference>
<dbReference type="Pfam" id="PF10294">
    <property type="entry name" value="Methyltransf_16"/>
    <property type="match status" value="1"/>
</dbReference>
<evidence type="ECO:0000313" key="1">
    <source>
        <dbReference type="EMBL" id="GMH63106.1"/>
    </source>
</evidence>
<name>A0A9W7A2Y4_9STRA</name>
<dbReference type="Proteomes" id="UP001165082">
    <property type="component" value="Unassembled WGS sequence"/>
</dbReference>
<dbReference type="Gene3D" id="3.40.50.150">
    <property type="entry name" value="Vaccinia Virus protein VP39"/>
    <property type="match status" value="1"/>
</dbReference>
<evidence type="ECO:0000313" key="2">
    <source>
        <dbReference type="Proteomes" id="UP001165082"/>
    </source>
</evidence>